<sequence length="34" mass="3961">RLATKRSPRRVPLVPSLPSMKLNIWRPSPPKPKR</sequence>
<comment type="caution">
    <text evidence="1">The sequence shown here is derived from an EMBL/GenBank/DDBJ whole genome shotgun (WGS) entry which is preliminary data.</text>
</comment>
<name>A0A821IE07_9BILA</name>
<keyword evidence="2" id="KW-1185">Reference proteome</keyword>
<dbReference type="AlphaFoldDB" id="A0A821IE07"/>
<evidence type="ECO:0000313" key="2">
    <source>
        <dbReference type="Proteomes" id="UP000663873"/>
    </source>
</evidence>
<dbReference type="Proteomes" id="UP000663873">
    <property type="component" value="Unassembled WGS sequence"/>
</dbReference>
<reference evidence="1" key="1">
    <citation type="submission" date="2021-02" db="EMBL/GenBank/DDBJ databases">
        <authorList>
            <person name="Nowell W R."/>
        </authorList>
    </citation>
    <scope>NUCLEOTIDE SEQUENCE</scope>
</reference>
<accession>A0A821IE07</accession>
<dbReference type="EMBL" id="CAJOBP010034564">
    <property type="protein sequence ID" value="CAF4698890.1"/>
    <property type="molecule type" value="Genomic_DNA"/>
</dbReference>
<organism evidence="1 2">
    <name type="scientific">Rotaria socialis</name>
    <dbReference type="NCBI Taxonomy" id="392032"/>
    <lineage>
        <taxon>Eukaryota</taxon>
        <taxon>Metazoa</taxon>
        <taxon>Spiralia</taxon>
        <taxon>Gnathifera</taxon>
        <taxon>Rotifera</taxon>
        <taxon>Eurotatoria</taxon>
        <taxon>Bdelloidea</taxon>
        <taxon>Philodinida</taxon>
        <taxon>Philodinidae</taxon>
        <taxon>Rotaria</taxon>
    </lineage>
</organism>
<feature type="non-terminal residue" evidence="1">
    <location>
        <position position="1"/>
    </location>
</feature>
<gene>
    <name evidence="1" type="ORF">UJA718_LOCUS36137</name>
</gene>
<protein>
    <submittedName>
        <fullName evidence="1">Uncharacterized protein</fullName>
    </submittedName>
</protein>
<evidence type="ECO:0000313" key="1">
    <source>
        <dbReference type="EMBL" id="CAF4698890.1"/>
    </source>
</evidence>
<proteinExistence type="predicted"/>